<dbReference type="SUPFAM" id="SSF56601">
    <property type="entry name" value="beta-lactamase/transpeptidase-like"/>
    <property type="match status" value="1"/>
</dbReference>
<evidence type="ECO:0000256" key="1">
    <source>
        <dbReference type="ARBA" id="ARBA00007164"/>
    </source>
</evidence>
<accession>A0ABU8HH74</accession>
<evidence type="ECO:0000256" key="8">
    <source>
        <dbReference type="SAM" id="SignalP"/>
    </source>
</evidence>
<evidence type="ECO:0000259" key="9">
    <source>
        <dbReference type="Pfam" id="PF00768"/>
    </source>
</evidence>
<evidence type="ECO:0000256" key="6">
    <source>
        <dbReference type="ARBA" id="ARBA00023316"/>
    </source>
</evidence>
<dbReference type="Proteomes" id="UP001312865">
    <property type="component" value="Unassembled WGS sequence"/>
</dbReference>
<dbReference type="Gene3D" id="3.40.710.10">
    <property type="entry name" value="DD-peptidase/beta-lactamase superfamily"/>
    <property type="match status" value="1"/>
</dbReference>
<evidence type="ECO:0000256" key="4">
    <source>
        <dbReference type="ARBA" id="ARBA00022960"/>
    </source>
</evidence>
<evidence type="ECO:0000313" key="10">
    <source>
        <dbReference type="EMBL" id="MEI5908736.1"/>
    </source>
</evidence>
<keyword evidence="10" id="KW-0645">Protease</keyword>
<dbReference type="EC" id="3.4.-.-" evidence="10"/>
<organism evidence="10 11">
    <name type="scientific">Bacillus spongiae</name>
    <dbReference type="NCBI Taxonomy" id="2683610"/>
    <lineage>
        <taxon>Bacteria</taxon>
        <taxon>Bacillati</taxon>
        <taxon>Bacillota</taxon>
        <taxon>Bacilli</taxon>
        <taxon>Bacillales</taxon>
        <taxon>Bacillaceae</taxon>
        <taxon>Bacillus</taxon>
    </lineage>
</organism>
<evidence type="ECO:0000256" key="2">
    <source>
        <dbReference type="ARBA" id="ARBA00022729"/>
    </source>
</evidence>
<dbReference type="PANTHER" id="PTHR21581:SF33">
    <property type="entry name" value="D-ALANYL-D-ALANINE CARBOXYPEPTIDASE DACB"/>
    <property type="match status" value="1"/>
</dbReference>
<keyword evidence="6" id="KW-0961">Cell wall biogenesis/degradation</keyword>
<protein>
    <submittedName>
        <fullName evidence="10">D-alanyl-D-alanine carboxypeptidase family protein</fullName>
        <ecNumber evidence="10">3.4.-.-</ecNumber>
    </submittedName>
</protein>
<evidence type="ECO:0000256" key="3">
    <source>
        <dbReference type="ARBA" id="ARBA00022801"/>
    </source>
</evidence>
<evidence type="ECO:0000256" key="7">
    <source>
        <dbReference type="RuleBase" id="RU004016"/>
    </source>
</evidence>
<keyword evidence="4" id="KW-0133">Cell shape</keyword>
<evidence type="ECO:0000256" key="5">
    <source>
        <dbReference type="ARBA" id="ARBA00022984"/>
    </source>
</evidence>
<comment type="caution">
    <text evidence="10">The sequence shown here is derived from an EMBL/GenBank/DDBJ whole genome shotgun (WGS) entry which is preliminary data.</text>
</comment>
<keyword evidence="5" id="KW-0573">Peptidoglycan synthesis</keyword>
<feature type="signal peptide" evidence="8">
    <location>
        <begin position="1"/>
        <end position="20"/>
    </location>
</feature>
<proteinExistence type="inferred from homology"/>
<keyword evidence="10" id="KW-0121">Carboxypeptidase</keyword>
<dbReference type="PRINTS" id="PR00725">
    <property type="entry name" value="DADACBPTASE1"/>
</dbReference>
<dbReference type="RefSeq" id="WP_336588183.1">
    <property type="nucleotide sequence ID" value="NZ_JBBAXC010000015.1"/>
</dbReference>
<name>A0ABU8HH74_9BACI</name>
<comment type="similarity">
    <text evidence="1 7">Belongs to the peptidase S11 family.</text>
</comment>
<dbReference type="PANTHER" id="PTHR21581">
    <property type="entry name" value="D-ALANYL-D-ALANINE CARBOXYPEPTIDASE"/>
    <property type="match status" value="1"/>
</dbReference>
<evidence type="ECO:0000313" key="11">
    <source>
        <dbReference type="Proteomes" id="UP001312865"/>
    </source>
</evidence>
<feature type="domain" description="Peptidase S11 D-alanyl-D-alanine carboxypeptidase A N-terminal" evidence="9">
    <location>
        <begin position="29"/>
        <end position="253"/>
    </location>
</feature>
<dbReference type="EMBL" id="JBBAXC010000015">
    <property type="protein sequence ID" value="MEI5908736.1"/>
    <property type="molecule type" value="Genomic_DNA"/>
</dbReference>
<dbReference type="Pfam" id="PF00768">
    <property type="entry name" value="Peptidase_S11"/>
    <property type="match status" value="1"/>
</dbReference>
<dbReference type="InterPro" id="IPR018044">
    <property type="entry name" value="Peptidase_S11"/>
</dbReference>
<sequence>MKYKKLILCVVCMILFCAMVPIKPKASIDAKVSAEAAILMDQNTKKVLYDKNINKRMKIASITKIMTAILALEIGDLTKLVTISNDAVGVEGSSINLKQGDQVKLEDLIYGLMLRSGNDAAVAIADYIAGSEEEFVKLMNRKASSLGMKNTNFTNPHGLDNPNHYSTAYDMALLTQYAMQNAEFRKIFKTKEHPIPPELVLDTSTWRNKNKLLFDYPYSTGGKTGFTRASGRTLVSTASKDGIDLIVVTLNDPDDWQDHMNLFNLGFKEEG</sequence>
<keyword evidence="3 10" id="KW-0378">Hydrolase</keyword>
<gene>
    <name evidence="10" type="ORF">WAK64_16940</name>
</gene>
<keyword evidence="2 8" id="KW-0732">Signal</keyword>
<feature type="chain" id="PRO_5046434544" evidence="8">
    <location>
        <begin position="21"/>
        <end position="271"/>
    </location>
</feature>
<dbReference type="GO" id="GO:0004180">
    <property type="term" value="F:carboxypeptidase activity"/>
    <property type="evidence" value="ECO:0007669"/>
    <property type="project" value="UniProtKB-KW"/>
</dbReference>
<dbReference type="InterPro" id="IPR001967">
    <property type="entry name" value="Peptidase_S11_N"/>
</dbReference>
<reference evidence="10 11" key="1">
    <citation type="journal article" date="2018" name="J. Microbiol.">
        <title>Bacillus spongiae sp. nov., isolated from sponge of Jeju Island.</title>
        <authorList>
            <person name="Lee G.E."/>
            <person name="Im W.T."/>
            <person name="Park J.S."/>
        </authorList>
    </citation>
    <scope>NUCLEOTIDE SEQUENCE [LARGE SCALE GENOMIC DNA]</scope>
    <source>
        <strain evidence="10 11">135PIL107-10</strain>
    </source>
</reference>
<dbReference type="InterPro" id="IPR012338">
    <property type="entry name" value="Beta-lactam/transpept-like"/>
</dbReference>
<keyword evidence="11" id="KW-1185">Reference proteome</keyword>